<evidence type="ECO:0000256" key="6">
    <source>
        <dbReference type="ARBA" id="ARBA00023162"/>
    </source>
</evidence>
<dbReference type="InterPro" id="IPR000020">
    <property type="entry name" value="Anaphylatoxin/fibulin"/>
</dbReference>
<evidence type="ECO:0000256" key="4">
    <source>
        <dbReference type="ARBA" id="ARBA00022875"/>
    </source>
</evidence>
<feature type="chain" id="PRO_5045117090" evidence="8">
    <location>
        <begin position="27"/>
        <end position="348"/>
    </location>
</feature>
<evidence type="ECO:0000256" key="1">
    <source>
        <dbReference type="ARBA" id="ARBA00004613"/>
    </source>
</evidence>
<gene>
    <name evidence="10" type="primary">C5l1</name>
</gene>
<comment type="subcellular location">
    <subcellularLocation>
        <location evidence="1">Secreted</location>
    </subcellularLocation>
</comment>
<dbReference type="Proteomes" id="UP000002494">
    <property type="component" value="Chromosome 3"/>
</dbReference>
<dbReference type="InterPro" id="IPR002890">
    <property type="entry name" value="MG2"/>
</dbReference>
<dbReference type="InterPro" id="IPR041425">
    <property type="entry name" value="C3/4/5_MG1"/>
</dbReference>
<dbReference type="InterPro" id="IPR001840">
    <property type="entry name" value="Anaphylatoxn_comp_syst_dom"/>
</dbReference>
<dbReference type="SUPFAM" id="SSF47686">
    <property type="entry name" value="Anaphylotoxins (complement system)"/>
    <property type="match status" value="1"/>
</dbReference>
<dbReference type="PRINTS" id="PR00004">
    <property type="entry name" value="ANAPHYLATOXN"/>
</dbReference>
<feature type="domain" description="Anaphylatoxin-like" evidence="9">
    <location>
        <begin position="282"/>
        <end position="316"/>
    </location>
</feature>
<keyword evidence="6" id="KW-0179">Complement alternate pathway</keyword>
<dbReference type="Gene3D" id="1.20.91.20">
    <property type="entry name" value="Anaphylotoxins (complement system)"/>
    <property type="match status" value="1"/>
</dbReference>
<name>A0ABK0LN57_RAT</name>
<dbReference type="CDD" id="cd00017">
    <property type="entry name" value="ANATO"/>
    <property type="match status" value="1"/>
</dbReference>
<evidence type="ECO:0000313" key="10">
    <source>
        <dbReference type="Ensembl" id="ENSRNOP00000105153.1"/>
    </source>
</evidence>
<keyword evidence="2" id="KW-0964">Secreted</keyword>
<keyword evidence="7" id="KW-0395">Inflammatory response</keyword>
<dbReference type="PROSITE" id="PS01178">
    <property type="entry name" value="ANAPHYLATOXIN_2"/>
    <property type="match status" value="1"/>
</dbReference>
<organism evidence="10 11">
    <name type="scientific">Rattus norvegicus</name>
    <name type="common">Rat</name>
    <dbReference type="NCBI Taxonomy" id="10116"/>
    <lineage>
        <taxon>Eukaryota</taxon>
        <taxon>Metazoa</taxon>
        <taxon>Chordata</taxon>
        <taxon>Craniata</taxon>
        <taxon>Vertebrata</taxon>
        <taxon>Euteleostomi</taxon>
        <taxon>Mammalia</taxon>
        <taxon>Eutheria</taxon>
        <taxon>Euarchontoglires</taxon>
        <taxon>Glires</taxon>
        <taxon>Rodentia</taxon>
        <taxon>Myomorpha</taxon>
        <taxon>Muroidea</taxon>
        <taxon>Muridae</taxon>
        <taxon>Murinae</taxon>
        <taxon>Rattus</taxon>
    </lineage>
</organism>
<dbReference type="Pfam" id="PF17790">
    <property type="entry name" value="MG1"/>
    <property type="match status" value="1"/>
</dbReference>
<keyword evidence="4" id="KW-0180">Complement pathway</keyword>
<evidence type="ECO:0000256" key="5">
    <source>
        <dbReference type="ARBA" id="ARBA00023157"/>
    </source>
</evidence>
<dbReference type="PANTHER" id="PTHR11412">
    <property type="entry name" value="MACROGLOBULIN / COMPLEMENT"/>
    <property type="match status" value="1"/>
</dbReference>
<dbReference type="PANTHER" id="PTHR11412:SF83">
    <property type="entry name" value="COMPLEMENT C5"/>
    <property type="match status" value="1"/>
</dbReference>
<sequence length="348" mass="39419">MVLVPFQALGFWGTLLFLIFLEPSWEQEQTYIISTPIVFRVGAPENVTVQAYGYTEAFDTTISVKSYPNKNVNYSSGTVELSPENKFQNSAILTIQAQELSEEQNWFSNVYSEVVSKHFSKLEIMPIVYDNSSLFVHTDKPVYTPEQPVKVAVYSVDDDLEPVTRTTVLTFDPEGSEVGIIGGRNGTGIASFPDFKIPSNPKLGRWTIKANYREDASTTGTTHFEVQGHEKAFKMAVMPTTDLQQKMEKQEAHVTCHQTSDCLVQKINEQASKYKHPVIKKCCYDGARYNEHETCVQRAAHVTIGPNCVKAFSLCCEIAHQMTFKHIHMSSLPNQWTERRPQWRSGRD</sequence>
<evidence type="ECO:0000256" key="7">
    <source>
        <dbReference type="ARBA" id="ARBA00023198"/>
    </source>
</evidence>
<dbReference type="InterPro" id="IPR018081">
    <property type="entry name" value="Anaphylatoxin_comp_syst"/>
</dbReference>
<feature type="signal peptide" evidence="8">
    <location>
        <begin position="1"/>
        <end position="26"/>
    </location>
</feature>
<keyword evidence="11" id="KW-1185">Reference proteome</keyword>
<protein>
    <submittedName>
        <fullName evidence="10">Complement C5 like 1</fullName>
    </submittedName>
</protein>
<dbReference type="SMART" id="SM00104">
    <property type="entry name" value="ANATO"/>
    <property type="match status" value="1"/>
</dbReference>
<keyword evidence="5" id="KW-1015">Disulfide bond</keyword>
<dbReference type="Pfam" id="PF01821">
    <property type="entry name" value="ANATO"/>
    <property type="match status" value="1"/>
</dbReference>
<evidence type="ECO:0000256" key="3">
    <source>
        <dbReference type="ARBA" id="ARBA00022588"/>
    </source>
</evidence>
<proteinExistence type="predicted"/>
<dbReference type="GeneTree" id="ENSGT00940000155670"/>
<keyword evidence="3" id="KW-0391">Immunity</keyword>
<evidence type="ECO:0000256" key="2">
    <source>
        <dbReference type="ARBA" id="ARBA00022525"/>
    </source>
</evidence>
<reference evidence="10" key="3">
    <citation type="submission" date="2025-09" db="UniProtKB">
        <authorList>
            <consortium name="Ensembl"/>
        </authorList>
    </citation>
    <scope>IDENTIFICATION</scope>
    <source>
        <strain evidence="10">Brown Norway</strain>
    </source>
</reference>
<dbReference type="Pfam" id="PF01835">
    <property type="entry name" value="MG2"/>
    <property type="match status" value="1"/>
</dbReference>
<dbReference type="InterPro" id="IPR050473">
    <property type="entry name" value="A2M/Complement_sys"/>
</dbReference>
<dbReference type="RGD" id="1308742">
    <property type="gene designation" value="C5l1"/>
</dbReference>
<dbReference type="Gene3D" id="2.60.40.1930">
    <property type="match status" value="2"/>
</dbReference>
<keyword evidence="3" id="KW-0399">Innate immunity</keyword>
<reference evidence="10" key="1">
    <citation type="submission" date="2024-01" db="EMBL/GenBank/DDBJ databases">
        <title>GRCr8: a new rat reference genome assembly contstructed from accurate long reads and long range scaffolding.</title>
        <authorList>
            <person name="Doris P.A."/>
            <person name="Kalbfleisch T."/>
            <person name="Li K."/>
            <person name="Howe K."/>
            <person name="Wood J."/>
        </authorList>
    </citation>
    <scope>NUCLEOTIDE SEQUENCE [LARGE SCALE GENOMIC DNA]</scope>
    <source>
        <strain evidence="10">Brown Norway</strain>
    </source>
</reference>
<reference evidence="10" key="2">
    <citation type="submission" date="2025-08" db="UniProtKB">
        <authorList>
            <consortium name="Ensembl"/>
        </authorList>
    </citation>
    <scope>IDENTIFICATION</scope>
    <source>
        <strain evidence="10">Brown Norway</strain>
    </source>
</reference>
<keyword evidence="8" id="KW-0732">Signal</keyword>
<evidence type="ECO:0000313" key="11">
    <source>
        <dbReference type="Proteomes" id="UP000002494"/>
    </source>
</evidence>
<evidence type="ECO:0000259" key="9">
    <source>
        <dbReference type="PROSITE" id="PS01178"/>
    </source>
</evidence>
<dbReference type="Ensembl" id="ENSRNOT00000127215.1">
    <property type="protein sequence ID" value="ENSRNOP00000105153.1"/>
    <property type="gene ID" value="ENSRNOG00000022033.8"/>
</dbReference>
<evidence type="ECO:0000256" key="8">
    <source>
        <dbReference type="SAM" id="SignalP"/>
    </source>
</evidence>
<accession>A0ABK0LN57</accession>